<proteinExistence type="inferred from homology"/>
<dbReference type="PANTHER" id="PTHR30572:SF4">
    <property type="entry name" value="ABC TRANSPORTER PERMEASE YTRF"/>
    <property type="match status" value="1"/>
</dbReference>
<dbReference type="AlphaFoldDB" id="E9S8H5"/>
<dbReference type="Proteomes" id="UP000004259">
    <property type="component" value="Unassembled WGS sequence"/>
</dbReference>
<name>E9S8H5_RUMAL</name>
<evidence type="ECO:0000259" key="8">
    <source>
        <dbReference type="Pfam" id="PF02687"/>
    </source>
</evidence>
<accession>E9S8H5</accession>
<keyword evidence="3 7" id="KW-0812">Transmembrane</keyword>
<comment type="subcellular location">
    <subcellularLocation>
        <location evidence="1">Cell membrane</location>
        <topology evidence="1">Multi-pass membrane protein</topology>
    </subcellularLocation>
</comment>
<dbReference type="RefSeq" id="WP_002847302.1">
    <property type="nucleotide sequence ID" value="NZ_ADKM02000024.1"/>
</dbReference>
<comment type="caution">
    <text evidence="9">The sequence shown here is derived from an EMBL/GenBank/DDBJ whole genome shotgun (WGS) entry which is preliminary data.</text>
</comment>
<dbReference type="GO" id="GO:0022857">
    <property type="term" value="F:transmembrane transporter activity"/>
    <property type="evidence" value="ECO:0007669"/>
    <property type="project" value="TreeGrafter"/>
</dbReference>
<evidence type="ECO:0000256" key="3">
    <source>
        <dbReference type="ARBA" id="ARBA00022692"/>
    </source>
</evidence>
<keyword evidence="10" id="KW-1185">Reference proteome</keyword>
<dbReference type="eggNOG" id="COG0577">
    <property type="taxonomic scope" value="Bacteria"/>
</dbReference>
<sequence>MGTIKYALNVISYSRFRSAIVFVLVFVTTVCIFGTGLFTDNIRSGADKLNGTTNTDLYIVPQEYLDSTKDMLFKGKACTILFHEDELDGIKDIQGIDVSRQLYLETLEMSCCSSGGLQIVAYDPKTDFSVKQWSTKAPELKADEILAGSSSNFTVGESVNVFGRSFRVADILEETGMGYDSSLFLTCEAADSITSSAEYKYMFGQRDGLLSMMLIRQNTGSDITSLIEQINAALSGSELKVYAVDELTSGLRGNIRMLTGMVGVMDVFALIIASVSLFAMVTVTAQQRRKVAGSLLSVGACKGRILMMFLTEYLLLFAAGTVLGIAASLIFLLPLHDVLKTALDMPYKLISAGQAFGIAAKTLAINAGMLAAALSFTFITIMKQEPAMLTGENV</sequence>
<feature type="domain" description="ABC3 transporter permease C-terminal" evidence="8">
    <location>
        <begin position="267"/>
        <end position="380"/>
    </location>
</feature>
<dbReference type="Pfam" id="PF02687">
    <property type="entry name" value="FtsX"/>
    <property type="match status" value="1"/>
</dbReference>
<feature type="transmembrane region" description="Helical" evidence="7">
    <location>
        <begin position="20"/>
        <end position="38"/>
    </location>
</feature>
<evidence type="ECO:0000256" key="5">
    <source>
        <dbReference type="ARBA" id="ARBA00023136"/>
    </source>
</evidence>
<keyword evidence="4 7" id="KW-1133">Transmembrane helix</keyword>
<dbReference type="PANTHER" id="PTHR30572">
    <property type="entry name" value="MEMBRANE COMPONENT OF TRANSPORTER-RELATED"/>
    <property type="match status" value="1"/>
</dbReference>
<evidence type="ECO:0000256" key="4">
    <source>
        <dbReference type="ARBA" id="ARBA00022989"/>
    </source>
</evidence>
<feature type="transmembrane region" description="Helical" evidence="7">
    <location>
        <begin position="355"/>
        <end position="379"/>
    </location>
</feature>
<dbReference type="OrthoDB" id="6313at2"/>
<comment type="similarity">
    <text evidence="6">Belongs to the ABC-4 integral membrane protein family.</text>
</comment>
<keyword evidence="5 7" id="KW-0472">Membrane</keyword>
<feature type="transmembrane region" description="Helical" evidence="7">
    <location>
        <begin position="313"/>
        <end position="335"/>
    </location>
</feature>
<feature type="transmembrane region" description="Helical" evidence="7">
    <location>
        <begin position="257"/>
        <end position="281"/>
    </location>
</feature>
<dbReference type="InterPro" id="IPR050250">
    <property type="entry name" value="Macrolide_Exporter_MacB"/>
</dbReference>
<dbReference type="InterPro" id="IPR003838">
    <property type="entry name" value="ABC3_permease_C"/>
</dbReference>
<reference evidence="9 10" key="1">
    <citation type="submission" date="2011-02" db="EMBL/GenBank/DDBJ databases">
        <authorList>
            <person name="Nelson K.E."/>
            <person name="Sutton G."/>
            <person name="Torralba M."/>
            <person name="Durkin S."/>
            <person name="Harkins D."/>
            <person name="Montgomery R."/>
            <person name="Ziemer C."/>
            <person name="Klaassens E."/>
            <person name="Ocuiv P."/>
            <person name="Morrison M."/>
        </authorList>
    </citation>
    <scope>NUCLEOTIDE SEQUENCE [LARGE SCALE GENOMIC DNA]</scope>
    <source>
        <strain evidence="9 10">8</strain>
    </source>
</reference>
<dbReference type="EMBL" id="ADKM02000024">
    <property type="protein sequence ID" value="EGC04407.1"/>
    <property type="molecule type" value="Genomic_DNA"/>
</dbReference>
<evidence type="ECO:0000256" key="6">
    <source>
        <dbReference type="ARBA" id="ARBA00038076"/>
    </source>
</evidence>
<evidence type="ECO:0000313" key="10">
    <source>
        <dbReference type="Proteomes" id="UP000004259"/>
    </source>
</evidence>
<evidence type="ECO:0000313" key="9">
    <source>
        <dbReference type="EMBL" id="EGC04407.1"/>
    </source>
</evidence>
<keyword evidence="2" id="KW-1003">Cell membrane</keyword>
<evidence type="ECO:0000256" key="1">
    <source>
        <dbReference type="ARBA" id="ARBA00004651"/>
    </source>
</evidence>
<gene>
    <name evidence="9" type="ORF">CUS_5314</name>
</gene>
<dbReference type="STRING" id="246199.CUS_5314"/>
<protein>
    <submittedName>
        <fullName evidence="9">Efflux ABC transporter, permease protein</fullName>
    </submittedName>
</protein>
<dbReference type="GO" id="GO:0005886">
    <property type="term" value="C:plasma membrane"/>
    <property type="evidence" value="ECO:0007669"/>
    <property type="project" value="UniProtKB-SubCell"/>
</dbReference>
<evidence type="ECO:0000256" key="7">
    <source>
        <dbReference type="SAM" id="Phobius"/>
    </source>
</evidence>
<organism evidence="9 10">
    <name type="scientific">Ruminococcus albus 8</name>
    <dbReference type="NCBI Taxonomy" id="246199"/>
    <lineage>
        <taxon>Bacteria</taxon>
        <taxon>Bacillati</taxon>
        <taxon>Bacillota</taxon>
        <taxon>Clostridia</taxon>
        <taxon>Eubacteriales</taxon>
        <taxon>Oscillospiraceae</taxon>
        <taxon>Ruminococcus</taxon>
    </lineage>
</organism>
<evidence type="ECO:0000256" key="2">
    <source>
        <dbReference type="ARBA" id="ARBA00022475"/>
    </source>
</evidence>